<proteinExistence type="predicted"/>
<accession>A0A0U1M6A4</accession>
<sequence>MHRRQNPHSRAEGNNNTSPPSTPAPTNTTTNTSVSSTSHRQSSSSSTTTTTAANAKKPSVRPQRPTLPHRKSASAHLPHTLTHSHNLAYNHHRRKSSHQTISKLLGPGSGPANWSAQPDDDKPEMATSFLQYCAMCEKQITVPSNSVLYCSESCRRKDSCKPLSASSYTYTMTSTTTPPSSPPMSPRDIVAPLTPTRSSSPTTSSVLPRIPSDLHDAKSDLDPTEWKPVIPHHHLPQDRRLRTPSSTSLSSSSEAWTFLSQFHHHPHNDFGPGLRRSTTHRSSAVSLSSTLAGLAPSLINTPSTMASSLSSSTGSPLDYNFGHDTAAGASAGAGATRPLPPRHNPSYTGATKGVELVVPHIAAPVLLTTAATNSAVASGESLASSPTDSHDGGVWLKLHHRHRQSAPAAAVASGASFATH</sequence>
<evidence type="ECO:0008006" key="4">
    <source>
        <dbReference type="Google" id="ProtNLM"/>
    </source>
</evidence>
<protein>
    <recommendedName>
        <fullName evidence="4">Life-span regulatory factor domain-containing protein</fullName>
    </recommendedName>
</protein>
<dbReference type="Proteomes" id="UP000054383">
    <property type="component" value="Unassembled WGS sequence"/>
</dbReference>
<feature type="compositionally biased region" description="Low complexity" evidence="1">
    <location>
        <begin position="14"/>
        <end position="51"/>
    </location>
</feature>
<dbReference type="AlphaFoldDB" id="A0A0U1M6A4"/>
<reference evidence="2 3" key="1">
    <citation type="submission" date="2015-04" db="EMBL/GenBank/DDBJ databases">
        <authorList>
            <person name="Syromyatnikov M.Y."/>
            <person name="Popov V.N."/>
        </authorList>
    </citation>
    <scope>NUCLEOTIDE SEQUENCE [LARGE SCALE GENOMIC DNA]</scope>
    <source>
        <strain evidence="2">WF-38-12</strain>
    </source>
</reference>
<organism evidence="2 3">
    <name type="scientific">Talaromyces islandicus</name>
    <name type="common">Penicillium islandicum</name>
    <dbReference type="NCBI Taxonomy" id="28573"/>
    <lineage>
        <taxon>Eukaryota</taxon>
        <taxon>Fungi</taxon>
        <taxon>Dikarya</taxon>
        <taxon>Ascomycota</taxon>
        <taxon>Pezizomycotina</taxon>
        <taxon>Eurotiomycetes</taxon>
        <taxon>Eurotiomycetidae</taxon>
        <taxon>Eurotiales</taxon>
        <taxon>Trichocomaceae</taxon>
        <taxon>Talaromyces</taxon>
        <taxon>Talaromyces sect. Islandici</taxon>
    </lineage>
</organism>
<feature type="region of interest" description="Disordered" evidence="1">
    <location>
        <begin position="92"/>
        <end position="121"/>
    </location>
</feature>
<evidence type="ECO:0000313" key="2">
    <source>
        <dbReference type="EMBL" id="CRG90581.1"/>
    </source>
</evidence>
<feature type="region of interest" description="Disordered" evidence="1">
    <location>
        <begin position="1"/>
        <end position="75"/>
    </location>
</feature>
<evidence type="ECO:0000313" key="3">
    <source>
        <dbReference type="Proteomes" id="UP000054383"/>
    </source>
</evidence>
<keyword evidence="3" id="KW-1185">Reference proteome</keyword>
<feature type="compositionally biased region" description="Basic and acidic residues" evidence="1">
    <location>
        <begin position="212"/>
        <end position="225"/>
    </location>
</feature>
<name>A0A0U1M6A4_TALIS</name>
<dbReference type="OMA" id="SSYTYTM"/>
<dbReference type="EMBL" id="CVMT01000008">
    <property type="protein sequence ID" value="CRG90581.1"/>
    <property type="molecule type" value="Genomic_DNA"/>
</dbReference>
<evidence type="ECO:0000256" key="1">
    <source>
        <dbReference type="SAM" id="MobiDB-lite"/>
    </source>
</evidence>
<feature type="compositionally biased region" description="Low complexity" evidence="1">
    <location>
        <begin position="192"/>
        <end position="209"/>
    </location>
</feature>
<dbReference type="InterPro" id="IPR024368">
    <property type="entry name" value="Ecl1/2/3"/>
</dbReference>
<dbReference type="Pfam" id="PF12855">
    <property type="entry name" value="Ecl1"/>
    <property type="match status" value="1"/>
</dbReference>
<feature type="region of interest" description="Disordered" evidence="1">
    <location>
        <begin position="171"/>
        <end position="250"/>
    </location>
</feature>
<gene>
    <name evidence="2" type="ORF">PISL3812_07625</name>
</gene>
<dbReference type="OrthoDB" id="3599883at2759"/>